<dbReference type="PANTHER" id="PTHR33710:SF23">
    <property type="entry name" value="NON-LTR RETROELEMENT REVERSE TRANSCRIPTASE"/>
    <property type="match status" value="1"/>
</dbReference>
<name>A0AAN8Y9C1_SOLBU</name>
<evidence type="ECO:0000313" key="2">
    <source>
        <dbReference type="Proteomes" id="UP001371456"/>
    </source>
</evidence>
<evidence type="ECO:0000313" key="1">
    <source>
        <dbReference type="EMBL" id="KAK6784137.1"/>
    </source>
</evidence>
<organism evidence="1 2">
    <name type="scientific">Solanum bulbocastanum</name>
    <name type="common">Wild potato</name>
    <dbReference type="NCBI Taxonomy" id="147425"/>
    <lineage>
        <taxon>Eukaryota</taxon>
        <taxon>Viridiplantae</taxon>
        <taxon>Streptophyta</taxon>
        <taxon>Embryophyta</taxon>
        <taxon>Tracheophyta</taxon>
        <taxon>Spermatophyta</taxon>
        <taxon>Magnoliopsida</taxon>
        <taxon>eudicotyledons</taxon>
        <taxon>Gunneridae</taxon>
        <taxon>Pentapetalae</taxon>
        <taxon>asterids</taxon>
        <taxon>lamiids</taxon>
        <taxon>Solanales</taxon>
        <taxon>Solanaceae</taxon>
        <taxon>Solanoideae</taxon>
        <taxon>Solaneae</taxon>
        <taxon>Solanum</taxon>
    </lineage>
</organism>
<dbReference type="AlphaFoldDB" id="A0AAN8Y9C1"/>
<dbReference type="SUPFAM" id="SSF56219">
    <property type="entry name" value="DNase I-like"/>
    <property type="match status" value="1"/>
</dbReference>
<dbReference type="InterPro" id="IPR036691">
    <property type="entry name" value="Endo/exonu/phosph_ase_sf"/>
</dbReference>
<dbReference type="EMBL" id="JBANQN010000007">
    <property type="protein sequence ID" value="KAK6784137.1"/>
    <property type="molecule type" value="Genomic_DNA"/>
</dbReference>
<accession>A0AAN8Y9C1</accession>
<proteinExistence type="predicted"/>
<dbReference type="Proteomes" id="UP001371456">
    <property type="component" value="Unassembled WGS sequence"/>
</dbReference>
<gene>
    <name evidence="1" type="ORF">RDI58_017591</name>
</gene>
<dbReference type="PANTHER" id="PTHR33710">
    <property type="entry name" value="BNAC02G09200D PROTEIN"/>
    <property type="match status" value="1"/>
</dbReference>
<reference evidence="1 2" key="1">
    <citation type="submission" date="2024-02" db="EMBL/GenBank/DDBJ databases">
        <title>de novo genome assembly of Solanum bulbocastanum strain 11H21.</title>
        <authorList>
            <person name="Hosaka A.J."/>
        </authorList>
    </citation>
    <scope>NUCLEOTIDE SEQUENCE [LARGE SCALE GENOMIC DNA]</scope>
    <source>
        <tissue evidence="1">Young leaves</tissue>
    </source>
</reference>
<sequence length="202" mass="22995">MIAEGDFPSGHYSYQHIEELEGSFNDKTNNTIHVGRSAAMEALHALVYHQEGKIIPAEHWAVDLVKEASGGKEIKEYFEGENESNMLQGDFNVILGEEEKIDGLPVYLQKYDDFVECLTSSGLDDVNFSGNPFTWWNGRADGYNIWQELPDHAPLLLSCVVNNGAFRPFKFLNFLTKKEDLGEVVEHNWVEDALEEMFVQFK</sequence>
<keyword evidence="2" id="KW-1185">Reference proteome</keyword>
<protein>
    <submittedName>
        <fullName evidence="1">Uncharacterized protein</fullName>
    </submittedName>
</protein>
<comment type="caution">
    <text evidence="1">The sequence shown here is derived from an EMBL/GenBank/DDBJ whole genome shotgun (WGS) entry which is preliminary data.</text>
</comment>